<sequence>MSGSPDPPPHARPLLHPRAQTRNRRPRLRRLIHGELLTHPLRAWKARTSPSAWKMFTGDPGNRPVDAPSESGRALAARAGNACRRRGLPERCRPPHEPPPRTSSPPLRAQ</sequence>
<dbReference type="Proteomes" id="UP000011682">
    <property type="component" value="Unassembled WGS sequence"/>
</dbReference>
<feature type="compositionally biased region" description="Pro residues" evidence="1">
    <location>
        <begin position="1"/>
        <end position="11"/>
    </location>
</feature>
<feature type="region of interest" description="Disordered" evidence="1">
    <location>
        <begin position="55"/>
        <end position="110"/>
    </location>
</feature>
<evidence type="ECO:0000313" key="3">
    <source>
        <dbReference type="Proteomes" id="UP000011682"/>
    </source>
</evidence>
<feature type="compositionally biased region" description="Low complexity" evidence="1">
    <location>
        <begin position="72"/>
        <end position="82"/>
    </location>
</feature>
<keyword evidence="3" id="KW-1185">Reference proteome</keyword>
<feature type="compositionally biased region" description="Basic and acidic residues" evidence="1">
    <location>
        <begin position="87"/>
        <end position="99"/>
    </location>
</feature>
<organism evidence="2 3">
    <name type="scientific">Cystobacter fuscus (strain ATCC 25194 / DSM 2262 / NBRC 100088 / M29)</name>
    <dbReference type="NCBI Taxonomy" id="1242864"/>
    <lineage>
        <taxon>Bacteria</taxon>
        <taxon>Pseudomonadati</taxon>
        <taxon>Myxococcota</taxon>
        <taxon>Myxococcia</taxon>
        <taxon>Myxococcales</taxon>
        <taxon>Cystobacterineae</taxon>
        <taxon>Archangiaceae</taxon>
        <taxon>Cystobacter</taxon>
    </lineage>
</organism>
<proteinExistence type="predicted"/>
<dbReference type="EMBL" id="ANAH02000014">
    <property type="protein sequence ID" value="EPX59997.1"/>
    <property type="molecule type" value="Genomic_DNA"/>
</dbReference>
<evidence type="ECO:0000256" key="1">
    <source>
        <dbReference type="SAM" id="MobiDB-lite"/>
    </source>
</evidence>
<comment type="caution">
    <text evidence="2">The sequence shown here is derived from an EMBL/GenBank/DDBJ whole genome shotgun (WGS) entry which is preliminary data.</text>
</comment>
<dbReference type="AlphaFoldDB" id="S9PCI8"/>
<reference evidence="2" key="1">
    <citation type="submission" date="2013-05" db="EMBL/GenBank/DDBJ databases">
        <title>Genome assembly of Cystobacter fuscus DSM 2262.</title>
        <authorList>
            <person name="Sharma G."/>
            <person name="Khatri I."/>
            <person name="Kaur C."/>
            <person name="Mayilraj S."/>
            <person name="Subramanian S."/>
        </authorList>
    </citation>
    <scope>NUCLEOTIDE SEQUENCE [LARGE SCALE GENOMIC DNA]</scope>
    <source>
        <strain evidence="2">DSM 2262</strain>
    </source>
</reference>
<gene>
    <name evidence="2" type="ORF">D187_002083</name>
</gene>
<name>S9PCI8_CYSF2</name>
<protein>
    <submittedName>
        <fullName evidence="2">Uncharacterized protein</fullName>
    </submittedName>
</protein>
<accession>S9PCI8</accession>
<feature type="compositionally biased region" description="Basic residues" evidence="1">
    <location>
        <begin position="13"/>
        <end position="26"/>
    </location>
</feature>
<feature type="region of interest" description="Disordered" evidence="1">
    <location>
        <begin position="1"/>
        <end position="26"/>
    </location>
</feature>
<evidence type="ECO:0000313" key="2">
    <source>
        <dbReference type="EMBL" id="EPX59997.1"/>
    </source>
</evidence>